<dbReference type="AlphaFoldDB" id="X1U995"/>
<name>X1U995_9ZZZZ</name>
<dbReference type="EMBL" id="BARW01025939">
    <property type="protein sequence ID" value="GAJ14034.1"/>
    <property type="molecule type" value="Genomic_DNA"/>
</dbReference>
<protein>
    <submittedName>
        <fullName evidence="1">Uncharacterized protein</fullName>
    </submittedName>
</protein>
<evidence type="ECO:0000313" key="1">
    <source>
        <dbReference type="EMBL" id="GAJ14034.1"/>
    </source>
</evidence>
<comment type="caution">
    <text evidence="1">The sequence shown here is derived from an EMBL/GenBank/DDBJ whole genome shotgun (WGS) entry which is preliminary data.</text>
</comment>
<sequence>QIVEIIKNSNKYKNTKKKLLNESPKTEINESLSNGGINIRIMSINSTGNLPKPGIFRMPVNILQKKYKVIKITQFGVLFAKTPNDTLKVIINMIVINRFNMSEPAIDTFPRIAIIREENIINIPNPIKKTIKYPIILP</sequence>
<accession>X1U995</accession>
<gene>
    <name evidence="1" type="ORF">S12H4_42398</name>
</gene>
<reference evidence="1" key="1">
    <citation type="journal article" date="2014" name="Front. Microbiol.">
        <title>High frequency of phylogenetically diverse reductive dehalogenase-homologous genes in deep subseafloor sedimentary metagenomes.</title>
        <authorList>
            <person name="Kawai M."/>
            <person name="Futagami T."/>
            <person name="Toyoda A."/>
            <person name="Takaki Y."/>
            <person name="Nishi S."/>
            <person name="Hori S."/>
            <person name="Arai W."/>
            <person name="Tsubouchi T."/>
            <person name="Morono Y."/>
            <person name="Uchiyama I."/>
            <person name="Ito T."/>
            <person name="Fujiyama A."/>
            <person name="Inagaki F."/>
            <person name="Takami H."/>
        </authorList>
    </citation>
    <scope>NUCLEOTIDE SEQUENCE</scope>
    <source>
        <strain evidence="1">Expedition CK06-06</strain>
    </source>
</reference>
<organism evidence="1">
    <name type="scientific">marine sediment metagenome</name>
    <dbReference type="NCBI Taxonomy" id="412755"/>
    <lineage>
        <taxon>unclassified sequences</taxon>
        <taxon>metagenomes</taxon>
        <taxon>ecological metagenomes</taxon>
    </lineage>
</organism>
<feature type="non-terminal residue" evidence="1">
    <location>
        <position position="1"/>
    </location>
</feature>
<proteinExistence type="predicted"/>